<feature type="non-terminal residue" evidence="3">
    <location>
        <position position="249"/>
    </location>
</feature>
<feature type="region of interest" description="Disordered" evidence="1">
    <location>
        <begin position="1"/>
        <end position="22"/>
    </location>
</feature>
<reference evidence="3" key="1">
    <citation type="journal article" date="2014" name="Front. Microbiol.">
        <title>High frequency of phylogenetically diverse reductive dehalogenase-homologous genes in deep subseafloor sedimentary metagenomes.</title>
        <authorList>
            <person name="Kawai M."/>
            <person name="Futagami T."/>
            <person name="Toyoda A."/>
            <person name="Takaki Y."/>
            <person name="Nishi S."/>
            <person name="Hori S."/>
            <person name="Arai W."/>
            <person name="Tsubouchi T."/>
            <person name="Morono Y."/>
            <person name="Uchiyama I."/>
            <person name="Ito T."/>
            <person name="Fujiyama A."/>
            <person name="Inagaki F."/>
            <person name="Takami H."/>
        </authorList>
    </citation>
    <scope>NUCLEOTIDE SEQUENCE</scope>
    <source>
        <strain evidence="3">Expedition CK06-06</strain>
    </source>
</reference>
<dbReference type="PANTHER" id="PTHR34475:SF1">
    <property type="entry name" value="CYTOSKELETON PROTEIN RODZ"/>
    <property type="match status" value="1"/>
</dbReference>
<proteinExistence type="predicted"/>
<dbReference type="AlphaFoldDB" id="X0XKK6"/>
<organism evidence="3">
    <name type="scientific">marine sediment metagenome</name>
    <dbReference type="NCBI Taxonomy" id="412755"/>
    <lineage>
        <taxon>unclassified sequences</taxon>
        <taxon>metagenomes</taxon>
        <taxon>ecological metagenomes</taxon>
    </lineage>
</organism>
<feature type="region of interest" description="Disordered" evidence="1">
    <location>
        <begin position="170"/>
        <end position="214"/>
    </location>
</feature>
<keyword evidence="2" id="KW-0472">Membrane</keyword>
<gene>
    <name evidence="3" type="ORF">S01H1_57303</name>
</gene>
<dbReference type="InterPro" id="IPR050400">
    <property type="entry name" value="Bact_Cytoskel_RodZ"/>
</dbReference>
<name>X0XKK6_9ZZZZ</name>
<feature type="compositionally biased region" description="Polar residues" evidence="1">
    <location>
        <begin position="1"/>
        <end position="12"/>
    </location>
</feature>
<evidence type="ECO:0008006" key="4">
    <source>
        <dbReference type="Google" id="ProtNLM"/>
    </source>
</evidence>
<evidence type="ECO:0000313" key="3">
    <source>
        <dbReference type="EMBL" id="GAG25476.1"/>
    </source>
</evidence>
<keyword evidence="2" id="KW-1133">Transmembrane helix</keyword>
<feature type="transmembrane region" description="Helical" evidence="2">
    <location>
        <begin position="111"/>
        <end position="131"/>
    </location>
</feature>
<dbReference type="GO" id="GO:0003677">
    <property type="term" value="F:DNA binding"/>
    <property type="evidence" value="ECO:0007669"/>
    <property type="project" value="InterPro"/>
</dbReference>
<evidence type="ECO:0000256" key="1">
    <source>
        <dbReference type="SAM" id="MobiDB-lite"/>
    </source>
</evidence>
<dbReference type="Gene3D" id="1.10.260.40">
    <property type="entry name" value="lambda repressor-like DNA-binding domains"/>
    <property type="match status" value="1"/>
</dbReference>
<accession>X0XKK6</accession>
<comment type="caution">
    <text evidence="3">The sequence shown here is derived from an EMBL/GenBank/DDBJ whole genome shotgun (WGS) entry which is preliminary data.</text>
</comment>
<sequence length="249" mass="28199">MNNVNSSEQTPDTPEEMNLGSLLRKSREERHIDLDTAVKATRITRHNLEALEKEEWDKLPPQVFVKGFLRAYAEFLGLDKELVLSLYQKRCPFKQYQPHVLQGISAESGRWRLIIIVSFLAIALVAGIIYLRGQKVSVTGKTFEYLDTQSTMEKKAGDTVTTEDIQIQDNAGAQGLSTKKETMPEDETGIPTELESKEDATAQEEPLIPEEVKDEQPLLPKFVLTATVNSRTWIAISIDNESSREYPFR</sequence>
<keyword evidence="2" id="KW-0812">Transmembrane</keyword>
<evidence type="ECO:0000256" key="2">
    <source>
        <dbReference type="SAM" id="Phobius"/>
    </source>
</evidence>
<protein>
    <recommendedName>
        <fullName evidence="4">DUF4115 domain-containing protein</fullName>
    </recommendedName>
</protein>
<dbReference type="PANTHER" id="PTHR34475">
    <property type="match status" value="1"/>
</dbReference>
<dbReference type="InterPro" id="IPR010982">
    <property type="entry name" value="Lambda_DNA-bd_dom_sf"/>
</dbReference>
<dbReference type="EMBL" id="BARS01037365">
    <property type="protein sequence ID" value="GAG25476.1"/>
    <property type="molecule type" value="Genomic_DNA"/>
</dbReference>
<dbReference type="Pfam" id="PF13413">
    <property type="entry name" value="HTH_25"/>
    <property type="match status" value="1"/>
</dbReference>